<feature type="compositionally biased region" description="Basic and acidic residues" evidence="1">
    <location>
        <begin position="611"/>
        <end position="634"/>
    </location>
</feature>
<name>A0A918K003_9ACTN</name>
<feature type="compositionally biased region" description="Low complexity" evidence="1">
    <location>
        <begin position="733"/>
        <end position="754"/>
    </location>
</feature>
<feature type="transmembrane region" description="Helical" evidence="2">
    <location>
        <begin position="383"/>
        <end position="403"/>
    </location>
</feature>
<feature type="transmembrane region" description="Helical" evidence="2">
    <location>
        <begin position="161"/>
        <end position="181"/>
    </location>
</feature>
<keyword evidence="4" id="KW-1185">Reference proteome</keyword>
<sequence length="818" mass="83492">MTQTTHRSPPSPPEPNRSRERSPGLAAGLAGGALAAGLGLGAFAVPVMVLWISSPYPDSGPDGALHVAAALWLLAHGTELVRTETLSGAPAPVGLTPLLLVAVPAWLLHRAARDAADGDEHSAPPGVRTVWAGVVAGYLAVGTFAALYASGGGLRPSWTSVLVWPPLLAVAAAGSGVWTAYGRPLGPLPPALRRAVAALPMPSDIRFPAAARAAAAGTAALVGGGALLAGASLVWRGDPARESFLQLTESWSGRFAVLLLALALVPNAAVWGASYALGPGFALGSGHAVGPLASSPGTLLPPFPLLAAVPGEGPGTPVAWAAGAVPVVAGVVVAWFTVRAGVPGRRKPGKGRSAAGRAGRSRPVWTAVPGDEPWPPGRTARTVALAALLCGPVLAVLAALAGGPLGTAALRDFGPVWWQTGPAAAAWIALVGVPAGLGLRAWRLRGPLVRTPRAGLLEGVRGSRARGPHGWTSVVRLPWTRSVRTPSRNVSEPVPQVLEPRDPDAWTRVAEEERGRTPFLLPEREPERGPGMDPDPAEGRRGSPSSEPSPEPSPESTPERPFAFESMPEQGRVSGHEPGREPGPGLAGESSGPPAEGAREPGVPGVPGESGKPREVRKPGEPGERLRDRLREGFGEGVRAGVRGGRQDQAEGGSGAAPGEAPPDHPLRPRALPPHAGPAAGSAPAQSPAAKPAPVQSPAAGPVPAPAPGSLPAAAGSRTGWLSRLGRRRGPADRPAAGAGRPDAYAPAKGSRPRGPGGRGRLSGRPKSGRPGAVDPDFEPYDFLPSSDPFGSLWHDDEAREARWSALKRASSTDEPRD</sequence>
<feature type="transmembrane region" description="Helical" evidence="2">
    <location>
        <begin position="423"/>
        <end position="442"/>
    </location>
</feature>
<keyword evidence="2" id="KW-1133">Transmembrane helix</keyword>
<feature type="compositionally biased region" description="Low complexity" evidence="1">
    <location>
        <begin position="600"/>
        <end position="609"/>
    </location>
</feature>
<feature type="region of interest" description="Disordered" evidence="1">
    <location>
        <begin position="485"/>
        <end position="794"/>
    </location>
</feature>
<feature type="region of interest" description="Disordered" evidence="1">
    <location>
        <begin position="1"/>
        <end position="24"/>
    </location>
</feature>
<proteinExistence type="predicted"/>
<keyword evidence="2" id="KW-0472">Membrane</keyword>
<feature type="transmembrane region" description="Helical" evidence="2">
    <location>
        <begin position="93"/>
        <end position="109"/>
    </location>
</feature>
<comment type="caution">
    <text evidence="3">The sequence shown here is derived from an EMBL/GenBank/DDBJ whole genome shotgun (WGS) entry which is preliminary data.</text>
</comment>
<evidence type="ECO:0000313" key="3">
    <source>
        <dbReference type="EMBL" id="GGX38597.1"/>
    </source>
</evidence>
<feature type="compositionally biased region" description="Basic and acidic residues" evidence="1">
    <location>
        <begin position="499"/>
        <end position="530"/>
    </location>
</feature>
<feature type="transmembrane region" description="Helical" evidence="2">
    <location>
        <begin position="64"/>
        <end position="81"/>
    </location>
</feature>
<reference evidence="3" key="2">
    <citation type="submission" date="2020-09" db="EMBL/GenBank/DDBJ databases">
        <authorList>
            <person name="Sun Q."/>
            <person name="Ohkuma M."/>
        </authorList>
    </citation>
    <scope>NUCLEOTIDE SEQUENCE</scope>
    <source>
        <strain evidence="3">JCM 4956</strain>
    </source>
</reference>
<feature type="transmembrane region" description="Helical" evidence="2">
    <location>
        <begin position="255"/>
        <end position="277"/>
    </location>
</feature>
<dbReference type="AlphaFoldDB" id="A0A918K003"/>
<dbReference type="Proteomes" id="UP000645555">
    <property type="component" value="Unassembled WGS sequence"/>
</dbReference>
<feature type="transmembrane region" description="Helical" evidence="2">
    <location>
        <begin position="129"/>
        <end position="149"/>
    </location>
</feature>
<dbReference type="InterPro" id="IPR045931">
    <property type="entry name" value="DUF6350"/>
</dbReference>
<evidence type="ECO:0000313" key="4">
    <source>
        <dbReference type="Proteomes" id="UP000645555"/>
    </source>
</evidence>
<dbReference type="Pfam" id="PF19877">
    <property type="entry name" value="DUF6350"/>
    <property type="match status" value="1"/>
</dbReference>
<feature type="transmembrane region" description="Helical" evidence="2">
    <location>
        <begin position="25"/>
        <end position="52"/>
    </location>
</feature>
<feature type="compositionally biased region" description="Low complexity" evidence="1">
    <location>
        <begin position="351"/>
        <end position="362"/>
    </location>
</feature>
<protein>
    <recommendedName>
        <fullName evidence="5">Integral membrane protein</fullName>
    </recommendedName>
</protein>
<organism evidence="3 4">
    <name type="scientific">Streptomyces fructofermentans</name>
    <dbReference type="NCBI Taxonomy" id="152141"/>
    <lineage>
        <taxon>Bacteria</taxon>
        <taxon>Bacillati</taxon>
        <taxon>Actinomycetota</taxon>
        <taxon>Actinomycetes</taxon>
        <taxon>Kitasatosporales</taxon>
        <taxon>Streptomycetaceae</taxon>
        <taxon>Streptomyces</taxon>
    </lineage>
</organism>
<reference evidence="3" key="1">
    <citation type="journal article" date="2014" name="Int. J. Syst. Evol. Microbiol.">
        <title>Complete genome sequence of Corynebacterium casei LMG S-19264T (=DSM 44701T), isolated from a smear-ripened cheese.</title>
        <authorList>
            <consortium name="US DOE Joint Genome Institute (JGI-PGF)"/>
            <person name="Walter F."/>
            <person name="Albersmeier A."/>
            <person name="Kalinowski J."/>
            <person name="Ruckert C."/>
        </authorList>
    </citation>
    <scope>NUCLEOTIDE SEQUENCE</scope>
    <source>
        <strain evidence="3">JCM 4956</strain>
    </source>
</reference>
<evidence type="ECO:0000256" key="1">
    <source>
        <dbReference type="SAM" id="MobiDB-lite"/>
    </source>
</evidence>
<feature type="region of interest" description="Disordered" evidence="1">
    <location>
        <begin position="345"/>
        <end position="373"/>
    </location>
</feature>
<evidence type="ECO:0008006" key="5">
    <source>
        <dbReference type="Google" id="ProtNLM"/>
    </source>
</evidence>
<evidence type="ECO:0000256" key="2">
    <source>
        <dbReference type="SAM" id="Phobius"/>
    </source>
</evidence>
<keyword evidence="2" id="KW-0812">Transmembrane</keyword>
<feature type="transmembrane region" description="Helical" evidence="2">
    <location>
        <begin position="209"/>
        <end position="235"/>
    </location>
</feature>
<feature type="transmembrane region" description="Helical" evidence="2">
    <location>
        <begin position="318"/>
        <end position="338"/>
    </location>
</feature>
<gene>
    <name evidence="3" type="ORF">GCM10010515_01030</name>
</gene>
<feature type="compositionally biased region" description="Gly residues" evidence="1">
    <location>
        <begin position="635"/>
        <end position="644"/>
    </location>
</feature>
<accession>A0A918K003</accession>
<feature type="compositionally biased region" description="Low complexity" evidence="1">
    <location>
        <begin position="677"/>
        <end position="700"/>
    </location>
</feature>
<dbReference type="EMBL" id="BMWD01000001">
    <property type="protein sequence ID" value="GGX38597.1"/>
    <property type="molecule type" value="Genomic_DNA"/>
</dbReference>